<dbReference type="eggNOG" id="COG3383">
    <property type="taxonomic scope" value="Bacteria"/>
</dbReference>
<evidence type="ECO:0000256" key="3">
    <source>
        <dbReference type="ARBA" id="ARBA00022737"/>
    </source>
</evidence>
<comment type="caution">
    <text evidence="8">The sequence shown here is derived from an EMBL/GenBank/DDBJ whole genome shotgun (WGS) entry which is preliminary data.</text>
</comment>
<keyword evidence="5" id="KW-0411">Iron-sulfur</keyword>
<dbReference type="InterPro" id="IPR001041">
    <property type="entry name" value="2Fe-2S_ferredoxin-type"/>
</dbReference>
<sequence length="247" mass="27552">MKLHNFVDLNIDGKALSVPSGTTILEAAGMVGIEIPTLCYHPALQPDGNCRLCMVEIFRPGKGGELAISCMYPIRAPIEVRTKSDEVVKARRFVIGLLLSRAPESEKLKALAEEYSVKEDPRFLFDPDNCIRCDRCVRACETLGPSAIGPAWRGFNKKIVTPFMEPPKSCIGCGGCAEVCPTGYIECVDESDKRTIWDREFALIRCPDCGEVYTTEEALRFTGIEDPDAKLCPRCRKREYASKFRIF</sequence>
<dbReference type="Gene3D" id="3.30.70.20">
    <property type="match status" value="1"/>
</dbReference>
<keyword evidence="1" id="KW-0004">4Fe-4S</keyword>
<dbReference type="Pfam" id="PF13510">
    <property type="entry name" value="Fer2_4"/>
    <property type="match status" value="1"/>
</dbReference>
<evidence type="ECO:0000256" key="4">
    <source>
        <dbReference type="ARBA" id="ARBA00023004"/>
    </source>
</evidence>
<dbReference type="Pfam" id="PF14697">
    <property type="entry name" value="Fer4_21"/>
    <property type="match status" value="1"/>
</dbReference>
<dbReference type="SUPFAM" id="SSF54292">
    <property type="entry name" value="2Fe-2S ferredoxin-like"/>
    <property type="match status" value="1"/>
</dbReference>
<evidence type="ECO:0000313" key="8">
    <source>
        <dbReference type="EMBL" id="KRT35410.1"/>
    </source>
</evidence>
<evidence type="ECO:0000256" key="1">
    <source>
        <dbReference type="ARBA" id="ARBA00022485"/>
    </source>
</evidence>
<dbReference type="AlphaFoldDB" id="A0A0T5XAW9"/>
<evidence type="ECO:0000259" key="6">
    <source>
        <dbReference type="PROSITE" id="PS51085"/>
    </source>
</evidence>
<dbReference type="CDD" id="cd00207">
    <property type="entry name" value="fer2"/>
    <property type="match status" value="1"/>
</dbReference>
<feature type="domain" description="4Fe-4S ferredoxin-type" evidence="7">
    <location>
        <begin position="160"/>
        <end position="190"/>
    </location>
</feature>
<evidence type="ECO:0000259" key="7">
    <source>
        <dbReference type="PROSITE" id="PS51379"/>
    </source>
</evidence>
<name>A0A0T5XAW9_9BACT</name>
<organism evidence="8 9">
    <name type="scientific">Acetomicrobium hydrogeniformans ATCC BAA-1850</name>
    <dbReference type="NCBI Taxonomy" id="592015"/>
    <lineage>
        <taxon>Bacteria</taxon>
        <taxon>Thermotogati</taxon>
        <taxon>Synergistota</taxon>
        <taxon>Synergistia</taxon>
        <taxon>Synergistales</taxon>
        <taxon>Acetomicrobiaceae</taxon>
        <taxon>Acetomicrobium</taxon>
    </lineage>
</organism>
<dbReference type="GO" id="GO:0042773">
    <property type="term" value="P:ATP synthesis coupled electron transport"/>
    <property type="evidence" value="ECO:0007669"/>
    <property type="project" value="InterPro"/>
</dbReference>
<dbReference type="PROSITE" id="PS00198">
    <property type="entry name" value="4FE4S_FER_1"/>
    <property type="match status" value="2"/>
</dbReference>
<dbReference type="PROSITE" id="PS00641">
    <property type="entry name" value="COMPLEX1_75K_1"/>
    <property type="match status" value="1"/>
</dbReference>
<evidence type="ECO:0000256" key="2">
    <source>
        <dbReference type="ARBA" id="ARBA00022723"/>
    </source>
</evidence>
<dbReference type="Proteomes" id="UP000005273">
    <property type="component" value="Unassembled WGS sequence"/>
</dbReference>
<dbReference type="SUPFAM" id="SSF54862">
    <property type="entry name" value="4Fe-4S ferredoxins"/>
    <property type="match status" value="1"/>
</dbReference>
<dbReference type="GO" id="GO:0046872">
    <property type="term" value="F:metal ion binding"/>
    <property type="evidence" value="ECO:0007669"/>
    <property type="project" value="UniProtKB-KW"/>
</dbReference>
<keyword evidence="4" id="KW-0408">Iron</keyword>
<evidence type="ECO:0000256" key="5">
    <source>
        <dbReference type="ARBA" id="ARBA00023014"/>
    </source>
</evidence>
<gene>
    <name evidence="8" type="ORF">HMPREF1705_02637</name>
</gene>
<dbReference type="GO" id="GO:0008137">
    <property type="term" value="F:NADH dehydrogenase (ubiquinone) activity"/>
    <property type="evidence" value="ECO:0007669"/>
    <property type="project" value="InterPro"/>
</dbReference>
<feature type="domain" description="4Fe-4S ferredoxin-type" evidence="7">
    <location>
        <begin position="121"/>
        <end position="151"/>
    </location>
</feature>
<dbReference type="EMBL" id="ACJX03000001">
    <property type="protein sequence ID" value="KRT35410.1"/>
    <property type="molecule type" value="Genomic_DNA"/>
</dbReference>
<dbReference type="PROSITE" id="PS51085">
    <property type="entry name" value="2FE2S_FER_2"/>
    <property type="match status" value="1"/>
</dbReference>
<accession>A0A0T5XAW9</accession>
<dbReference type="InterPro" id="IPR017896">
    <property type="entry name" value="4Fe4S_Fe-S-bd"/>
</dbReference>
<keyword evidence="2" id="KW-0479">Metal-binding</keyword>
<dbReference type="GO" id="GO:0051539">
    <property type="term" value="F:4 iron, 4 sulfur cluster binding"/>
    <property type="evidence" value="ECO:0007669"/>
    <property type="project" value="UniProtKB-KW"/>
</dbReference>
<dbReference type="PROSITE" id="PS51379">
    <property type="entry name" value="4FE4S_FER_2"/>
    <property type="match status" value="2"/>
</dbReference>
<feature type="domain" description="2Fe-2S ferredoxin-type" evidence="6">
    <location>
        <begin position="5"/>
        <end position="86"/>
    </location>
</feature>
<reference evidence="9" key="1">
    <citation type="submission" date="2012-09" db="EMBL/GenBank/DDBJ databases">
        <authorList>
            <person name="Weinstock G."/>
            <person name="Sodergren E."/>
            <person name="Clifton S."/>
            <person name="Fulton L."/>
            <person name="Fulton B."/>
            <person name="Courtney L."/>
            <person name="Fronick C."/>
            <person name="Harrison M."/>
            <person name="Strong C."/>
            <person name="Farmer C."/>
            <person name="Delehaunty K."/>
            <person name="Markovic C."/>
            <person name="Hall O."/>
            <person name="Minx P."/>
            <person name="Tomlinson C."/>
            <person name="Mitreva M."/>
            <person name="Nelson J."/>
            <person name="Hou S."/>
            <person name="Wollam A."/>
            <person name="Pepin K.H."/>
            <person name="Johnson M."/>
            <person name="Bhonagiri V."/>
            <person name="Nash W.E."/>
            <person name="Suruliraj S."/>
            <person name="Warren W."/>
            <person name="Chinwalla A."/>
            <person name="Mardis E.R."/>
            <person name="Wilson R.K."/>
        </authorList>
    </citation>
    <scope>NUCLEOTIDE SEQUENCE [LARGE SCALE GENOMIC DNA]</scope>
    <source>
        <strain evidence="9">OS1</strain>
    </source>
</reference>
<keyword evidence="9" id="KW-1185">Reference proteome</keyword>
<dbReference type="InterPro" id="IPR036010">
    <property type="entry name" value="2Fe-2S_ferredoxin-like_sf"/>
</dbReference>
<keyword evidence="3" id="KW-0677">Repeat</keyword>
<dbReference type="InterPro" id="IPR017900">
    <property type="entry name" value="4Fe4S_Fe_S_CS"/>
</dbReference>
<evidence type="ECO:0000313" key="9">
    <source>
        <dbReference type="Proteomes" id="UP000005273"/>
    </source>
</evidence>
<protein>
    <submittedName>
        <fullName evidence="8">4Fe-4S binding domain protein</fullName>
    </submittedName>
</protein>
<proteinExistence type="predicted"/>
<dbReference type="STRING" id="592015.HMPREF1705_02637"/>
<dbReference type="RefSeq" id="WP_009201953.1">
    <property type="nucleotide sequence ID" value="NZ_ACJX03000001.1"/>
</dbReference>
<dbReference type="InterPro" id="IPR000283">
    <property type="entry name" value="NADH_UbQ_OxRdtase_75kDa_su_CS"/>
</dbReference>
<dbReference type="FunFam" id="3.30.70.20:FF:000035">
    <property type="entry name" value="Iron hydrogenase 1"/>
    <property type="match status" value="1"/>
</dbReference>
<dbReference type="GO" id="GO:0016020">
    <property type="term" value="C:membrane"/>
    <property type="evidence" value="ECO:0007669"/>
    <property type="project" value="InterPro"/>
</dbReference>
<dbReference type="Gene3D" id="3.10.20.740">
    <property type="match status" value="1"/>
</dbReference>